<dbReference type="Proteomes" id="UP001145069">
    <property type="component" value="Unassembled WGS sequence"/>
</dbReference>
<comment type="caution">
    <text evidence="5">The sequence shown here is derived from an EMBL/GenBank/DDBJ whole genome shotgun (WGS) entry which is preliminary data.</text>
</comment>
<evidence type="ECO:0000256" key="4">
    <source>
        <dbReference type="ARBA" id="ARBA00023163"/>
    </source>
</evidence>
<accession>A0A9X3WI38</accession>
<dbReference type="Pfam" id="PF07288">
    <property type="entry name" value="RpoY"/>
    <property type="match status" value="1"/>
</dbReference>
<keyword evidence="4" id="KW-0804">Transcription</keyword>
<dbReference type="RefSeq" id="WP_272446516.1">
    <property type="nucleotide sequence ID" value="NZ_JAMQKC010000009.1"/>
</dbReference>
<proteinExistence type="predicted"/>
<keyword evidence="1" id="KW-0240">DNA-directed RNA polymerase</keyword>
<dbReference type="AlphaFoldDB" id="A0A9X3WI38"/>
<evidence type="ECO:0000256" key="2">
    <source>
        <dbReference type="ARBA" id="ARBA00022679"/>
    </source>
</evidence>
<evidence type="ECO:0000256" key="1">
    <source>
        <dbReference type="ARBA" id="ARBA00022478"/>
    </source>
</evidence>
<keyword evidence="3" id="KW-0548">Nucleotidyltransferase</keyword>
<organism evidence="5 6">
    <name type="scientific">Aquibacillus salsiterrae</name>
    <dbReference type="NCBI Taxonomy" id="2950439"/>
    <lineage>
        <taxon>Bacteria</taxon>
        <taxon>Bacillati</taxon>
        <taxon>Bacillota</taxon>
        <taxon>Bacilli</taxon>
        <taxon>Bacillales</taxon>
        <taxon>Bacillaceae</taxon>
        <taxon>Aquibacillus</taxon>
    </lineage>
</organism>
<dbReference type="GO" id="GO:0000428">
    <property type="term" value="C:DNA-directed RNA polymerase complex"/>
    <property type="evidence" value="ECO:0007669"/>
    <property type="project" value="UniProtKB-KW"/>
</dbReference>
<dbReference type="InterPro" id="IPR009907">
    <property type="entry name" value="RpoY"/>
</dbReference>
<evidence type="ECO:0000256" key="3">
    <source>
        <dbReference type="ARBA" id="ARBA00022695"/>
    </source>
</evidence>
<sequence length="71" mass="8524">MLYKIIRQGLRYEVPVQNRTTTLYDQANLERHVLRKRANHVLNMELIQQLNEAYLGYGNEPEYLAMEMLKQ</sequence>
<keyword evidence="6" id="KW-1185">Reference proteome</keyword>
<keyword evidence="2" id="KW-0808">Transferase</keyword>
<dbReference type="Gene3D" id="3.10.20.730">
    <property type="entry name" value="RNAP, epsilon subunit-like"/>
    <property type="match status" value="1"/>
</dbReference>
<gene>
    <name evidence="5" type="ORF">NC799_11145</name>
</gene>
<protein>
    <submittedName>
        <fullName evidence="5">RNA polymerase epsilon subunit</fullName>
    </submittedName>
</protein>
<name>A0A9X3WI38_9BACI</name>
<evidence type="ECO:0000313" key="5">
    <source>
        <dbReference type="EMBL" id="MDC3417451.1"/>
    </source>
</evidence>
<dbReference type="GO" id="GO:0016779">
    <property type="term" value="F:nucleotidyltransferase activity"/>
    <property type="evidence" value="ECO:0007669"/>
    <property type="project" value="UniProtKB-KW"/>
</dbReference>
<evidence type="ECO:0000313" key="6">
    <source>
        <dbReference type="Proteomes" id="UP001145069"/>
    </source>
</evidence>
<dbReference type="EMBL" id="JAMQKC010000009">
    <property type="protein sequence ID" value="MDC3417451.1"/>
    <property type="molecule type" value="Genomic_DNA"/>
</dbReference>
<reference evidence="5" key="1">
    <citation type="submission" date="2022-06" db="EMBL/GenBank/DDBJ databases">
        <title>Aquibacillus sp. a new bacterium isolated from soil saline samples.</title>
        <authorList>
            <person name="Galisteo C."/>
            <person name="De La Haba R."/>
            <person name="Sanchez-Porro C."/>
            <person name="Ventosa A."/>
        </authorList>
    </citation>
    <scope>NUCLEOTIDE SEQUENCE</scope>
    <source>
        <strain evidence="5">3ASR75-54</strain>
    </source>
</reference>